<proteinExistence type="predicted"/>
<protein>
    <recommendedName>
        <fullName evidence="4">Tyrosyl-DNA phosphodiesterase 2</fullName>
    </recommendedName>
    <alternativeName>
        <fullName evidence="12">5'-tyrosyl-DNA phosphodiesterase</fullName>
    </alternativeName>
</protein>
<gene>
    <name evidence="15" type="ORF">ACJMK2_003851</name>
</gene>
<comment type="cofactor">
    <cofactor evidence="2">
        <name>Mg(2+)</name>
        <dbReference type="ChEBI" id="CHEBI:18420"/>
    </cofactor>
</comment>
<comment type="subcellular location">
    <subcellularLocation>
        <location evidence="3">Nucleus</location>
        <location evidence="3">PML body</location>
    </subcellularLocation>
</comment>
<dbReference type="InterPro" id="IPR005135">
    <property type="entry name" value="Endo/exonuclease/phosphatase"/>
</dbReference>
<evidence type="ECO:0000256" key="1">
    <source>
        <dbReference type="ARBA" id="ARBA00001936"/>
    </source>
</evidence>
<dbReference type="CDD" id="cd09080">
    <property type="entry name" value="TDP2"/>
    <property type="match status" value="1"/>
</dbReference>
<name>A0ABD3Y2E4_SINWO</name>
<keyword evidence="6" id="KW-0479">Metal-binding</keyword>
<evidence type="ECO:0000256" key="10">
    <source>
        <dbReference type="ARBA" id="ARBA00023204"/>
    </source>
</evidence>
<evidence type="ECO:0000256" key="6">
    <source>
        <dbReference type="ARBA" id="ARBA00022723"/>
    </source>
</evidence>
<feature type="compositionally biased region" description="Basic and acidic residues" evidence="13">
    <location>
        <begin position="74"/>
        <end position="83"/>
    </location>
</feature>
<evidence type="ECO:0000313" key="16">
    <source>
        <dbReference type="Proteomes" id="UP001634394"/>
    </source>
</evidence>
<evidence type="ECO:0000256" key="11">
    <source>
        <dbReference type="ARBA" id="ARBA00023242"/>
    </source>
</evidence>
<keyword evidence="16" id="KW-1185">Reference proteome</keyword>
<keyword evidence="7" id="KW-0227">DNA damage</keyword>
<keyword evidence="9" id="KW-0460">Magnesium</keyword>
<evidence type="ECO:0000256" key="12">
    <source>
        <dbReference type="ARBA" id="ARBA00031304"/>
    </source>
</evidence>
<dbReference type="InterPro" id="IPR009060">
    <property type="entry name" value="UBA-like_sf"/>
</dbReference>
<feature type="region of interest" description="Disordered" evidence="13">
    <location>
        <begin position="54"/>
        <end position="83"/>
    </location>
</feature>
<dbReference type="Pfam" id="PF03372">
    <property type="entry name" value="Exo_endo_phos"/>
    <property type="match status" value="1"/>
</dbReference>
<dbReference type="Pfam" id="PF14555">
    <property type="entry name" value="UBA_4"/>
    <property type="match status" value="1"/>
</dbReference>
<dbReference type="EMBL" id="JBJQND010000001">
    <property type="protein sequence ID" value="KAL3891595.1"/>
    <property type="molecule type" value="Genomic_DNA"/>
</dbReference>
<feature type="domain" description="Endonuclease/exonuclease/phosphatase" evidence="14">
    <location>
        <begin position="103"/>
        <end position="340"/>
    </location>
</feature>
<dbReference type="SUPFAM" id="SSF56219">
    <property type="entry name" value="DNase I-like"/>
    <property type="match status" value="1"/>
</dbReference>
<dbReference type="FunFam" id="3.60.10.10:FF:000024">
    <property type="entry name" value="Tyrosyl-DNA phosphodiesterase 2"/>
    <property type="match status" value="1"/>
</dbReference>
<dbReference type="GO" id="GO:0004518">
    <property type="term" value="F:nuclease activity"/>
    <property type="evidence" value="ECO:0007669"/>
    <property type="project" value="UniProtKB-KW"/>
</dbReference>
<dbReference type="GO" id="GO:0046872">
    <property type="term" value="F:metal ion binding"/>
    <property type="evidence" value="ECO:0007669"/>
    <property type="project" value="UniProtKB-KW"/>
</dbReference>
<dbReference type="CDD" id="cd14672">
    <property type="entry name" value="UBA_ceTYDP2_like"/>
    <property type="match status" value="1"/>
</dbReference>
<keyword evidence="5" id="KW-0540">Nuclease</keyword>
<dbReference type="PANTHER" id="PTHR15822:SF4">
    <property type="entry name" value="TYROSYL-DNA PHOSPHODIESTERASE 2"/>
    <property type="match status" value="1"/>
</dbReference>
<dbReference type="Gene3D" id="3.60.10.10">
    <property type="entry name" value="Endonuclease/exonuclease/phosphatase"/>
    <property type="match status" value="1"/>
</dbReference>
<evidence type="ECO:0000256" key="8">
    <source>
        <dbReference type="ARBA" id="ARBA00022801"/>
    </source>
</evidence>
<dbReference type="GO" id="GO:0006281">
    <property type="term" value="P:DNA repair"/>
    <property type="evidence" value="ECO:0007669"/>
    <property type="project" value="UniProtKB-KW"/>
</dbReference>
<evidence type="ECO:0000256" key="4">
    <source>
        <dbReference type="ARBA" id="ARBA00017870"/>
    </source>
</evidence>
<dbReference type="Proteomes" id="UP001634394">
    <property type="component" value="Unassembled WGS sequence"/>
</dbReference>
<dbReference type="Gene3D" id="1.10.8.10">
    <property type="entry name" value="DNA helicase RuvA subunit, C-terminal domain"/>
    <property type="match status" value="1"/>
</dbReference>
<dbReference type="AlphaFoldDB" id="A0ABD3Y2E4"/>
<organism evidence="15 16">
    <name type="scientific">Sinanodonta woodiana</name>
    <name type="common">Chinese pond mussel</name>
    <name type="synonym">Anodonta woodiana</name>
    <dbReference type="NCBI Taxonomy" id="1069815"/>
    <lineage>
        <taxon>Eukaryota</taxon>
        <taxon>Metazoa</taxon>
        <taxon>Spiralia</taxon>
        <taxon>Lophotrochozoa</taxon>
        <taxon>Mollusca</taxon>
        <taxon>Bivalvia</taxon>
        <taxon>Autobranchia</taxon>
        <taxon>Heteroconchia</taxon>
        <taxon>Palaeoheterodonta</taxon>
        <taxon>Unionida</taxon>
        <taxon>Unionoidea</taxon>
        <taxon>Unionidae</taxon>
        <taxon>Unioninae</taxon>
        <taxon>Sinanodonta</taxon>
    </lineage>
</organism>
<accession>A0ABD3Y2E4</accession>
<evidence type="ECO:0000256" key="7">
    <source>
        <dbReference type="ARBA" id="ARBA00022763"/>
    </source>
</evidence>
<feature type="compositionally biased region" description="Polar residues" evidence="13">
    <location>
        <begin position="60"/>
        <end position="73"/>
    </location>
</feature>
<evidence type="ECO:0000259" key="14">
    <source>
        <dbReference type="Pfam" id="PF03372"/>
    </source>
</evidence>
<dbReference type="GO" id="GO:0070259">
    <property type="term" value="F:tyrosyl-DNA phosphodiesterase activity"/>
    <property type="evidence" value="ECO:0007669"/>
    <property type="project" value="UniProtKB-ARBA"/>
</dbReference>
<evidence type="ECO:0000256" key="3">
    <source>
        <dbReference type="ARBA" id="ARBA00004322"/>
    </source>
</evidence>
<comment type="caution">
    <text evidence="15">The sequence shown here is derived from an EMBL/GenBank/DDBJ whole genome shotgun (WGS) entry which is preliminary data.</text>
</comment>
<reference evidence="15 16" key="1">
    <citation type="submission" date="2024-11" db="EMBL/GenBank/DDBJ databases">
        <title>Chromosome-level genome assembly of the freshwater bivalve Anodonta woodiana.</title>
        <authorList>
            <person name="Chen X."/>
        </authorList>
    </citation>
    <scope>NUCLEOTIDE SEQUENCE [LARGE SCALE GENOMIC DNA]</scope>
    <source>
        <strain evidence="15">MN2024</strain>
        <tissue evidence="15">Gills</tissue>
    </source>
</reference>
<comment type="cofactor">
    <cofactor evidence="1">
        <name>Mn(2+)</name>
        <dbReference type="ChEBI" id="CHEBI:29035"/>
    </cofactor>
</comment>
<evidence type="ECO:0000256" key="13">
    <source>
        <dbReference type="SAM" id="MobiDB-lite"/>
    </source>
</evidence>
<dbReference type="GO" id="GO:0003677">
    <property type="term" value="F:DNA binding"/>
    <property type="evidence" value="ECO:0007669"/>
    <property type="project" value="UniProtKB-ARBA"/>
</dbReference>
<evidence type="ECO:0000256" key="2">
    <source>
        <dbReference type="ARBA" id="ARBA00001946"/>
    </source>
</evidence>
<dbReference type="SUPFAM" id="SSF46934">
    <property type="entry name" value="UBA-like"/>
    <property type="match status" value="1"/>
</dbReference>
<dbReference type="InterPro" id="IPR051547">
    <property type="entry name" value="TDP2-like"/>
</dbReference>
<dbReference type="PANTHER" id="PTHR15822">
    <property type="entry name" value="TRAF AND TNF RECEPTOR-ASSOCIATED PROTEIN"/>
    <property type="match status" value="1"/>
</dbReference>
<keyword evidence="10" id="KW-0234">DNA repair</keyword>
<dbReference type="GO" id="GO:0016605">
    <property type="term" value="C:PML body"/>
    <property type="evidence" value="ECO:0007669"/>
    <property type="project" value="UniProtKB-SubCell"/>
</dbReference>
<evidence type="ECO:0000256" key="9">
    <source>
        <dbReference type="ARBA" id="ARBA00022842"/>
    </source>
</evidence>
<sequence length="359" mass="41221">MSESEEDINLPSASECEARCQKFAEITGTDTALAMFFLQDRDWDLDRSLNSFFQERDGHSSSPKGPQSKPDGNSSKEKVRADKITESSYNCAADPESFRIRVMSWNIDSLDPKNKKSRVEGVCDKINKEKPHVVLLQEVVMETQKILEEKCPSYDFVPGGEKEYYTAILLQQNVTTLEDATVIPFYSSMMLRNLLTVKCTVKGIKFDILTSHLESTKEYGKERKNQLKIAFESVRRADADRTVIFGGDLNLRDDELIEIGGIPENVYDVWEVTGKRPEAKFTWDMTRNDNLEYSSKFKPKCRFDRLYIRHSKPKALVKPVYFELVGLERLKSCQRFPSDHWGLLGHFNVLARLLESAKK</sequence>
<evidence type="ECO:0000256" key="5">
    <source>
        <dbReference type="ARBA" id="ARBA00022722"/>
    </source>
</evidence>
<keyword evidence="11" id="KW-0539">Nucleus</keyword>
<keyword evidence="8" id="KW-0378">Hydrolase</keyword>
<dbReference type="InterPro" id="IPR036691">
    <property type="entry name" value="Endo/exonu/phosph_ase_sf"/>
</dbReference>
<evidence type="ECO:0000313" key="15">
    <source>
        <dbReference type="EMBL" id="KAL3891595.1"/>
    </source>
</evidence>